<dbReference type="Proteomes" id="UP000299102">
    <property type="component" value="Unassembled WGS sequence"/>
</dbReference>
<organism evidence="2 3">
    <name type="scientific">Eumeta variegata</name>
    <name type="common">Bagworm moth</name>
    <name type="synonym">Eumeta japonica</name>
    <dbReference type="NCBI Taxonomy" id="151549"/>
    <lineage>
        <taxon>Eukaryota</taxon>
        <taxon>Metazoa</taxon>
        <taxon>Ecdysozoa</taxon>
        <taxon>Arthropoda</taxon>
        <taxon>Hexapoda</taxon>
        <taxon>Insecta</taxon>
        <taxon>Pterygota</taxon>
        <taxon>Neoptera</taxon>
        <taxon>Endopterygota</taxon>
        <taxon>Lepidoptera</taxon>
        <taxon>Glossata</taxon>
        <taxon>Ditrysia</taxon>
        <taxon>Tineoidea</taxon>
        <taxon>Psychidae</taxon>
        <taxon>Oiketicinae</taxon>
        <taxon>Eumeta</taxon>
    </lineage>
</organism>
<name>A0A4C1XFP6_EUMVA</name>
<evidence type="ECO:0000313" key="2">
    <source>
        <dbReference type="EMBL" id="GBP61025.1"/>
    </source>
</evidence>
<accession>A0A4C1XFP6</accession>
<protein>
    <submittedName>
        <fullName evidence="2">Uncharacterized protein</fullName>
    </submittedName>
</protein>
<reference evidence="2 3" key="1">
    <citation type="journal article" date="2019" name="Commun. Biol.">
        <title>The bagworm genome reveals a unique fibroin gene that provides high tensile strength.</title>
        <authorList>
            <person name="Kono N."/>
            <person name="Nakamura H."/>
            <person name="Ohtoshi R."/>
            <person name="Tomita M."/>
            <person name="Numata K."/>
            <person name="Arakawa K."/>
        </authorList>
    </citation>
    <scope>NUCLEOTIDE SEQUENCE [LARGE SCALE GENOMIC DNA]</scope>
</reference>
<feature type="compositionally biased region" description="Basic and acidic residues" evidence="1">
    <location>
        <begin position="75"/>
        <end position="85"/>
    </location>
</feature>
<feature type="region of interest" description="Disordered" evidence="1">
    <location>
        <begin position="62"/>
        <end position="85"/>
    </location>
</feature>
<dbReference type="EMBL" id="BGZK01000802">
    <property type="protein sequence ID" value="GBP61025.1"/>
    <property type="molecule type" value="Genomic_DNA"/>
</dbReference>
<gene>
    <name evidence="2" type="ORF">EVAR_51157_1</name>
</gene>
<evidence type="ECO:0000256" key="1">
    <source>
        <dbReference type="SAM" id="MobiDB-lite"/>
    </source>
</evidence>
<dbReference type="AlphaFoldDB" id="A0A4C1XFP6"/>
<keyword evidence="3" id="KW-1185">Reference proteome</keyword>
<comment type="caution">
    <text evidence="2">The sequence shown here is derived from an EMBL/GenBank/DDBJ whole genome shotgun (WGS) entry which is preliminary data.</text>
</comment>
<evidence type="ECO:0000313" key="3">
    <source>
        <dbReference type="Proteomes" id="UP000299102"/>
    </source>
</evidence>
<sequence length="85" mass="9267">MYKFVMPNRGLTQQNIAEVEGTTPEAQSSSAVVMFFERGNNNPSNNYRPITFLSHVSRVNGAGRGAGGRTPFPQCERDGSIEDCA</sequence>
<proteinExistence type="predicted"/>